<accession>A0ABQ4NM29</accession>
<organism evidence="1 2">
    <name type="scientific">Jannaschia pagri</name>
    <dbReference type="NCBI Taxonomy" id="2829797"/>
    <lineage>
        <taxon>Bacteria</taxon>
        <taxon>Pseudomonadati</taxon>
        <taxon>Pseudomonadota</taxon>
        <taxon>Alphaproteobacteria</taxon>
        <taxon>Rhodobacterales</taxon>
        <taxon>Roseobacteraceae</taxon>
        <taxon>Jannaschia</taxon>
    </lineage>
</organism>
<protein>
    <submittedName>
        <fullName evidence="1">Uncharacterized protein</fullName>
    </submittedName>
</protein>
<sequence>MTYLALLSDGLLVIATLGMATYCWVLSKRLAAPPSPAPQAAEIDHLTQAVDALRADVEALRNSPATEETLAPDPTADQLAAQIDRADDRIGRIEILLAGLEEIETDLVMRADAADAADAAEDTITIPQFRPTRSHPMVATPSGDMTR</sequence>
<name>A0ABQ4NM29_9RHOB</name>
<gene>
    <name evidence="1" type="ORF">JANAI62_20930</name>
</gene>
<dbReference type="Proteomes" id="UP000786693">
    <property type="component" value="Unassembled WGS sequence"/>
</dbReference>
<evidence type="ECO:0000313" key="2">
    <source>
        <dbReference type="Proteomes" id="UP000786693"/>
    </source>
</evidence>
<reference evidence="1 2" key="1">
    <citation type="submission" date="2021-05" db="EMBL/GenBank/DDBJ databases">
        <title>Bacteria Genome sequencing.</title>
        <authorList>
            <person name="Takabe Y."/>
            <person name="Nakajima Y."/>
            <person name="Suzuki S."/>
            <person name="Shiozaki T."/>
        </authorList>
    </citation>
    <scope>NUCLEOTIDE SEQUENCE [LARGE SCALE GENOMIC DNA]</scope>
    <source>
        <strain evidence="1 2">AI_62</strain>
    </source>
</reference>
<proteinExistence type="predicted"/>
<evidence type="ECO:0000313" key="1">
    <source>
        <dbReference type="EMBL" id="GIT95470.1"/>
    </source>
</evidence>
<dbReference type="EMBL" id="BPFH01000003">
    <property type="protein sequence ID" value="GIT95470.1"/>
    <property type="molecule type" value="Genomic_DNA"/>
</dbReference>
<dbReference type="RefSeq" id="WP_220748959.1">
    <property type="nucleotide sequence ID" value="NZ_BPFH01000003.1"/>
</dbReference>
<keyword evidence="2" id="KW-1185">Reference proteome</keyword>
<comment type="caution">
    <text evidence="1">The sequence shown here is derived from an EMBL/GenBank/DDBJ whole genome shotgun (WGS) entry which is preliminary data.</text>
</comment>